<reference evidence="2 3" key="1">
    <citation type="journal article" date="2024" name="G3 (Bethesda)">
        <title>Genome assembly of Hibiscus sabdariffa L. provides insights into metabolisms of medicinal natural products.</title>
        <authorList>
            <person name="Kim T."/>
        </authorList>
    </citation>
    <scope>NUCLEOTIDE SEQUENCE [LARGE SCALE GENOMIC DNA]</scope>
    <source>
        <strain evidence="2">TK-2024</strain>
        <tissue evidence="2">Old leaves</tissue>
    </source>
</reference>
<protein>
    <submittedName>
        <fullName evidence="2">Uncharacterized protein</fullName>
    </submittedName>
</protein>
<comment type="caution">
    <text evidence="2">The sequence shown here is derived from an EMBL/GenBank/DDBJ whole genome shotgun (WGS) entry which is preliminary data.</text>
</comment>
<sequence>MGSRFIALQVNLEEEDAPIHTTIREDVQQPKHGKDHLRDTFKRNIETIVISDEGQGCSKDTNRQEGIGNIIENTDAKLEMEKEDDTMSETNVIELEVEPTKEVTSNERVVIANTTLNSNKHTAVRIAFKGGQRQGVKMKKKEDRGHAKPVLAARISALVSELDKVKTADIERNKSVQQQDDNIQWRENRTYDRPGDNQGQV</sequence>
<gene>
    <name evidence="2" type="ORF">V6N11_038058</name>
</gene>
<evidence type="ECO:0000313" key="2">
    <source>
        <dbReference type="EMBL" id="KAK8485286.1"/>
    </source>
</evidence>
<feature type="region of interest" description="Disordered" evidence="1">
    <location>
        <begin position="168"/>
        <end position="201"/>
    </location>
</feature>
<dbReference type="EMBL" id="JBBPBN010000509">
    <property type="protein sequence ID" value="KAK8485286.1"/>
    <property type="molecule type" value="Genomic_DNA"/>
</dbReference>
<organism evidence="2 3">
    <name type="scientific">Hibiscus sabdariffa</name>
    <name type="common">roselle</name>
    <dbReference type="NCBI Taxonomy" id="183260"/>
    <lineage>
        <taxon>Eukaryota</taxon>
        <taxon>Viridiplantae</taxon>
        <taxon>Streptophyta</taxon>
        <taxon>Embryophyta</taxon>
        <taxon>Tracheophyta</taxon>
        <taxon>Spermatophyta</taxon>
        <taxon>Magnoliopsida</taxon>
        <taxon>eudicotyledons</taxon>
        <taxon>Gunneridae</taxon>
        <taxon>Pentapetalae</taxon>
        <taxon>rosids</taxon>
        <taxon>malvids</taxon>
        <taxon>Malvales</taxon>
        <taxon>Malvaceae</taxon>
        <taxon>Malvoideae</taxon>
        <taxon>Hibiscus</taxon>
    </lineage>
</organism>
<proteinExistence type="predicted"/>
<dbReference type="Proteomes" id="UP001396334">
    <property type="component" value="Unassembled WGS sequence"/>
</dbReference>
<evidence type="ECO:0000313" key="3">
    <source>
        <dbReference type="Proteomes" id="UP001396334"/>
    </source>
</evidence>
<evidence type="ECO:0000256" key="1">
    <source>
        <dbReference type="SAM" id="MobiDB-lite"/>
    </source>
</evidence>
<feature type="compositionally biased region" description="Basic and acidic residues" evidence="1">
    <location>
        <begin position="183"/>
        <end position="195"/>
    </location>
</feature>
<keyword evidence="3" id="KW-1185">Reference proteome</keyword>
<accession>A0ABR1ZY37</accession>
<name>A0ABR1ZY37_9ROSI</name>